<accession>A0ABQ9N2H0</accession>
<protein>
    <submittedName>
        <fullName evidence="1">Uncharacterized protein</fullName>
    </submittedName>
</protein>
<evidence type="ECO:0000313" key="1">
    <source>
        <dbReference type="EMBL" id="KAJ9185938.1"/>
    </source>
</evidence>
<proteinExistence type="predicted"/>
<dbReference type="Gene3D" id="2.30.30.100">
    <property type="match status" value="1"/>
</dbReference>
<dbReference type="Proteomes" id="UP001174677">
    <property type="component" value="Chromosome 3"/>
</dbReference>
<dbReference type="EMBL" id="JARPOI010000003">
    <property type="protein sequence ID" value="KAJ9185938.1"/>
    <property type="molecule type" value="Genomic_DNA"/>
</dbReference>
<keyword evidence="2" id="KW-1185">Reference proteome</keyword>
<dbReference type="InterPro" id="IPR010920">
    <property type="entry name" value="LSM_dom_sf"/>
</dbReference>
<dbReference type="SUPFAM" id="SSF50182">
    <property type="entry name" value="Sm-like ribonucleoproteins"/>
    <property type="match status" value="1"/>
</dbReference>
<name>A0ABQ9N2H0_HEVBR</name>
<comment type="caution">
    <text evidence="1">The sequence shown here is derived from an EMBL/GenBank/DDBJ whole genome shotgun (WGS) entry which is preliminary data.</text>
</comment>
<evidence type="ECO:0000313" key="2">
    <source>
        <dbReference type="Proteomes" id="UP001174677"/>
    </source>
</evidence>
<gene>
    <name evidence="1" type="ORF">P3X46_005507</name>
</gene>
<organism evidence="1 2">
    <name type="scientific">Hevea brasiliensis</name>
    <name type="common">Para rubber tree</name>
    <name type="synonym">Siphonia brasiliensis</name>
    <dbReference type="NCBI Taxonomy" id="3981"/>
    <lineage>
        <taxon>Eukaryota</taxon>
        <taxon>Viridiplantae</taxon>
        <taxon>Streptophyta</taxon>
        <taxon>Embryophyta</taxon>
        <taxon>Tracheophyta</taxon>
        <taxon>Spermatophyta</taxon>
        <taxon>Magnoliopsida</taxon>
        <taxon>eudicotyledons</taxon>
        <taxon>Gunneridae</taxon>
        <taxon>Pentapetalae</taxon>
        <taxon>rosids</taxon>
        <taxon>fabids</taxon>
        <taxon>Malpighiales</taxon>
        <taxon>Euphorbiaceae</taxon>
        <taxon>Crotonoideae</taxon>
        <taxon>Micrandreae</taxon>
        <taxon>Hevea</taxon>
    </lineage>
</organism>
<sequence length="76" mass="8469">MCKGNKIMKTASIGGAQEWRNFNGHLVNCDTWMNIHLPVVICTSKVIDKVQEETKSHSGMVSGYILFITAEVDVSR</sequence>
<reference evidence="1" key="1">
    <citation type="journal article" date="2023" name="Plant Biotechnol. J.">
        <title>Chromosome-level wild Hevea brasiliensis genome provides new tools for genomic-assisted breeding and valuable loci to elevate rubber yield.</title>
        <authorList>
            <person name="Cheng H."/>
            <person name="Song X."/>
            <person name="Hu Y."/>
            <person name="Wu T."/>
            <person name="Yang Q."/>
            <person name="An Z."/>
            <person name="Feng S."/>
            <person name="Deng Z."/>
            <person name="Wu W."/>
            <person name="Zeng X."/>
            <person name="Tu M."/>
            <person name="Wang X."/>
            <person name="Huang H."/>
        </authorList>
    </citation>
    <scope>NUCLEOTIDE SEQUENCE</scope>
    <source>
        <strain evidence="1">MT/VB/25A 57/8</strain>
    </source>
</reference>